<evidence type="ECO:0000259" key="1">
    <source>
        <dbReference type="PROSITE" id="PS50110"/>
    </source>
</evidence>
<sequence>MTHVLILDDDAYRFRILHRWAETVVGACKPIYVKTANEAIEELQKQERWDLLMLDHDLGGRVFVLPEDPDTGYQVAKFIVEHNIKFDRCILHSLNDAAAQFMGHHLKEAGGRVSYVPIILMM</sequence>
<evidence type="ECO:0000313" key="2">
    <source>
        <dbReference type="EMBL" id="KKK89291.1"/>
    </source>
</evidence>
<proteinExistence type="predicted"/>
<dbReference type="EMBL" id="LAZR01049596">
    <property type="protein sequence ID" value="KKK89291.1"/>
    <property type="molecule type" value="Genomic_DNA"/>
</dbReference>
<reference evidence="2" key="1">
    <citation type="journal article" date="2015" name="Nature">
        <title>Complex archaea that bridge the gap between prokaryotes and eukaryotes.</title>
        <authorList>
            <person name="Spang A."/>
            <person name="Saw J.H."/>
            <person name="Jorgensen S.L."/>
            <person name="Zaremba-Niedzwiedzka K."/>
            <person name="Martijn J."/>
            <person name="Lind A.E."/>
            <person name="van Eijk R."/>
            <person name="Schleper C."/>
            <person name="Guy L."/>
            <person name="Ettema T.J."/>
        </authorList>
    </citation>
    <scope>NUCLEOTIDE SEQUENCE</scope>
</reference>
<dbReference type="PROSITE" id="PS50110">
    <property type="entry name" value="RESPONSE_REGULATORY"/>
    <property type="match status" value="1"/>
</dbReference>
<dbReference type="Gene3D" id="3.40.50.2300">
    <property type="match status" value="1"/>
</dbReference>
<name>A0A0F9BXW5_9ZZZZ</name>
<feature type="domain" description="Response regulatory" evidence="1">
    <location>
        <begin position="3"/>
        <end position="122"/>
    </location>
</feature>
<dbReference type="InterPro" id="IPR001789">
    <property type="entry name" value="Sig_transdc_resp-reg_receiver"/>
</dbReference>
<protein>
    <recommendedName>
        <fullName evidence="1">Response regulatory domain-containing protein</fullName>
    </recommendedName>
</protein>
<dbReference type="AlphaFoldDB" id="A0A0F9BXW5"/>
<dbReference type="SUPFAM" id="SSF52172">
    <property type="entry name" value="CheY-like"/>
    <property type="match status" value="1"/>
</dbReference>
<dbReference type="InterPro" id="IPR011006">
    <property type="entry name" value="CheY-like_superfamily"/>
</dbReference>
<gene>
    <name evidence="2" type="ORF">LCGC14_2734560</name>
</gene>
<dbReference type="GO" id="GO:0000160">
    <property type="term" value="P:phosphorelay signal transduction system"/>
    <property type="evidence" value="ECO:0007669"/>
    <property type="project" value="InterPro"/>
</dbReference>
<accession>A0A0F9BXW5</accession>
<comment type="caution">
    <text evidence="2">The sequence shown here is derived from an EMBL/GenBank/DDBJ whole genome shotgun (WGS) entry which is preliminary data.</text>
</comment>
<dbReference type="InterPro" id="IPR046909">
    <property type="entry name" value="cREC_REC"/>
</dbReference>
<dbReference type="Pfam" id="PF20274">
    <property type="entry name" value="cREC_REC"/>
    <property type="match status" value="1"/>
</dbReference>
<organism evidence="2">
    <name type="scientific">marine sediment metagenome</name>
    <dbReference type="NCBI Taxonomy" id="412755"/>
    <lineage>
        <taxon>unclassified sequences</taxon>
        <taxon>metagenomes</taxon>
        <taxon>ecological metagenomes</taxon>
    </lineage>
</organism>